<reference evidence="4" key="2">
    <citation type="journal article" date="2017" name="Plant J.">
        <title>Araport11: a complete reannotation of the Arabidopsis thaliana reference genome.</title>
        <authorList>
            <person name="Cheng C.Y."/>
            <person name="Krishnakumar V."/>
            <person name="Chan A.P."/>
            <person name="Thibaud-Nissen F."/>
            <person name="Schobel S."/>
            <person name="Town C.D."/>
        </authorList>
    </citation>
    <scope>GENOME REANNOTATION</scope>
    <source>
        <strain evidence="4">cv. Columbia</strain>
    </source>
</reference>
<dbReference type="ExpressionAtlas" id="A0A1P8B9C0">
    <property type="expression patterns" value="baseline and differential"/>
</dbReference>
<dbReference type="Araport" id="AT5G44578"/>
<organism evidence="3 4">
    <name type="scientific">Arabidopsis thaliana</name>
    <name type="common">Mouse-ear cress</name>
    <dbReference type="NCBI Taxonomy" id="3702"/>
    <lineage>
        <taxon>Eukaryota</taxon>
        <taxon>Viridiplantae</taxon>
        <taxon>Streptophyta</taxon>
        <taxon>Embryophyta</taxon>
        <taxon>Tracheophyta</taxon>
        <taxon>Spermatophyta</taxon>
        <taxon>Magnoliopsida</taxon>
        <taxon>eudicotyledons</taxon>
        <taxon>Gunneridae</taxon>
        <taxon>Pentapetalae</taxon>
        <taxon>rosids</taxon>
        <taxon>malvids</taxon>
        <taxon>Brassicales</taxon>
        <taxon>Brassicaceae</taxon>
        <taxon>Camelineae</taxon>
        <taxon>Arabidopsis</taxon>
    </lineage>
</organism>
<evidence type="ECO:0000313" key="4">
    <source>
        <dbReference type="Proteomes" id="UP000006548"/>
    </source>
</evidence>
<keyword evidence="1" id="KW-0472">Membrane</keyword>
<evidence type="ECO:0000313" key="2">
    <source>
        <dbReference type="Araport" id="AT5G44578"/>
    </source>
</evidence>
<keyword evidence="1" id="KW-1133">Transmembrane helix</keyword>
<dbReference type="SMR" id="A0A1P8B9C0"/>
<evidence type="ECO:0000313" key="3">
    <source>
        <dbReference type="EMBL" id="ANM68195.1"/>
    </source>
</evidence>
<name>A0A1P8B9C0_ARATH</name>
<evidence type="ECO:0000256" key="1">
    <source>
        <dbReference type="SAM" id="Phobius"/>
    </source>
</evidence>
<dbReference type="Proteomes" id="UP000006548">
    <property type="component" value="Chromosome 5"/>
</dbReference>
<sequence length="75" mass="8564">MENIFFSKLTQVFIVALLCIFIYRTESAMSSHREQLSLTGRRMMANIPYPYGGIYVKPPPLKSKDSNQKGTHIVV</sequence>
<dbReference type="GeneID" id="5008300"/>
<gene>
    <name evidence="2 3" type="ordered locus">At5g44578</name>
</gene>
<reference evidence="3 4" key="1">
    <citation type="journal article" date="2000" name="Nature">
        <title>Sequence and analysis of chromosome 5 of the plant Arabidopsis thaliana.</title>
        <authorList>
            <consortium name="Kazusa DNA Research Institute"/>
            <consortium name="Cold Spring Harbor and Washington University in St Louis Sequencing Consortium"/>
            <consortium name="European Union Arabidopsis Genome Sequencing Consortium"/>
            <person name="Tabata S."/>
            <person name="Kaneko T."/>
            <person name="Nakamura Y."/>
            <person name="Kotani H."/>
            <person name="Kato T."/>
            <person name="Asamizu E."/>
            <person name="Miyajima N."/>
            <person name="Sasamoto S."/>
            <person name="Kimura T."/>
            <person name="Hosouchi T."/>
            <person name="Kawashima K."/>
            <person name="Kohara M."/>
            <person name="Matsumoto M."/>
            <person name="Matsuno A."/>
            <person name="Muraki A."/>
            <person name="Nakayama S."/>
            <person name="Nakazaki N."/>
            <person name="Naruo K."/>
            <person name="Okumura S."/>
            <person name="Shinpo S."/>
            <person name="Takeuchi C."/>
            <person name="Wada T."/>
            <person name="Watanabe A."/>
            <person name="Yamada M."/>
            <person name="Yasuda M."/>
            <person name="Sato S."/>
            <person name="de la Bastide M."/>
            <person name="Huang E."/>
            <person name="Spiegel L."/>
            <person name="Gnoj L."/>
            <person name="O'Shaughnessy A."/>
            <person name="Preston R."/>
            <person name="Habermann K."/>
            <person name="Murray J."/>
            <person name="Johnson D."/>
            <person name="Rohlfing T."/>
            <person name="Nelson J."/>
            <person name="Stoneking T."/>
            <person name="Pepin K."/>
            <person name="Spieth J."/>
            <person name="Sekhon M."/>
            <person name="Armstrong J."/>
            <person name="Becker M."/>
            <person name="Belter E."/>
            <person name="Cordum H."/>
            <person name="Cordes M."/>
            <person name="Courtney L."/>
            <person name="Courtney W."/>
            <person name="Dante M."/>
            <person name="Du H."/>
            <person name="Edwards J."/>
            <person name="Fryman J."/>
            <person name="Haakensen B."/>
            <person name="Lamar E."/>
            <person name="Latreille P."/>
            <person name="Leonard S."/>
            <person name="Meyer R."/>
            <person name="Mulvaney E."/>
            <person name="Ozersky P."/>
            <person name="Riley A."/>
            <person name="Strowmatt C."/>
            <person name="Wagner-McPherson C."/>
            <person name="Wollam A."/>
            <person name="Yoakum M."/>
            <person name="Bell M."/>
            <person name="Dedhia N."/>
            <person name="Parnell L."/>
            <person name="Shah R."/>
            <person name="Rodriguez M."/>
            <person name="See L.H."/>
            <person name="Vil D."/>
            <person name="Baker J."/>
            <person name="Kirchoff K."/>
            <person name="Toth K."/>
            <person name="King L."/>
            <person name="Bahret A."/>
            <person name="Miller B."/>
            <person name="Marra M."/>
            <person name="Martienssen R."/>
            <person name="McCombie W.R."/>
            <person name="Wilson R.K."/>
            <person name="Murphy G."/>
            <person name="Bancroft I."/>
            <person name="Volckaert G."/>
            <person name="Wambutt R."/>
            <person name="Dusterhoft A."/>
            <person name="Stiekema W."/>
            <person name="Pohl T."/>
            <person name="Entian K.D."/>
            <person name="Terryn N."/>
            <person name="Hartley N."/>
            <person name="Bent E."/>
            <person name="Johnson S."/>
            <person name="Langham S.A."/>
            <person name="McCullagh B."/>
            <person name="Robben J."/>
            <person name="Grymonprez B."/>
            <person name="Zimmermann W."/>
            <person name="Ramsperger U."/>
            <person name="Wedler H."/>
            <person name="Balke K."/>
            <person name="Wedler E."/>
            <person name="Peters S."/>
            <person name="van Staveren M."/>
            <person name="Dirkse W."/>
            <person name="Mooijman P."/>
            <person name="Lankhorst R.K."/>
            <person name="Weitzenegger T."/>
            <person name="Bothe G."/>
            <person name="Rose M."/>
            <person name="Hauf J."/>
            <person name="Berneiser S."/>
            <person name="Hempel S."/>
            <person name="Feldpausch M."/>
            <person name="Lamberth S."/>
            <person name="Villarroel R."/>
            <person name="Gielen J."/>
            <person name="Ardiles W."/>
            <person name="Bents O."/>
            <person name="Lemcke K."/>
            <person name="Kolesov G."/>
            <person name="Mayer K."/>
            <person name="Rudd S."/>
            <person name="Schoof H."/>
            <person name="Schueller C."/>
            <person name="Zaccaria P."/>
            <person name="Mewes H.W."/>
            <person name="Bevan M."/>
            <person name="Fransz P."/>
        </authorList>
    </citation>
    <scope>NUCLEOTIDE SEQUENCE [LARGE SCALE GENOMIC DNA]</scope>
    <source>
        <strain evidence="4">cv. Columbia</strain>
    </source>
</reference>
<protein>
    <submittedName>
        <fullName evidence="3">Transmembrane protein</fullName>
    </submittedName>
</protein>
<dbReference type="TAIR" id="AT5G44578"/>
<keyword evidence="4" id="KW-1185">Reference proteome</keyword>
<dbReference type="EMBL" id="CP002688">
    <property type="protein sequence ID" value="ANM68195.1"/>
    <property type="molecule type" value="Genomic_DNA"/>
</dbReference>
<accession>A0A1P8B9C0</accession>
<feature type="transmembrane region" description="Helical" evidence="1">
    <location>
        <begin position="6"/>
        <end position="23"/>
    </location>
</feature>
<dbReference type="RefSeq" id="NP_001329968.1">
    <property type="nucleotide sequence ID" value="NM_001344566.1"/>
</dbReference>
<dbReference type="AlphaFoldDB" id="A0A1P8B9C0"/>
<proteinExistence type="predicted"/>
<keyword evidence="1 3" id="KW-0812">Transmembrane</keyword>